<accession>A0A849P280</accession>
<dbReference type="Pfam" id="PF13673">
    <property type="entry name" value="Acetyltransf_10"/>
    <property type="match status" value="1"/>
</dbReference>
<dbReference type="RefSeq" id="WP_171680227.1">
    <property type="nucleotide sequence ID" value="NZ_JABGBN010000002.1"/>
</dbReference>
<proteinExistence type="predicted"/>
<dbReference type="SUPFAM" id="SSF55729">
    <property type="entry name" value="Acyl-CoA N-acyltransferases (Nat)"/>
    <property type="match status" value="1"/>
</dbReference>
<dbReference type="Gene3D" id="3.40.630.30">
    <property type="match status" value="1"/>
</dbReference>
<dbReference type="PANTHER" id="PTHR13355:SF11">
    <property type="entry name" value="GLUCOSAMINE 6-PHOSPHATE N-ACETYLTRANSFERASE"/>
    <property type="match status" value="1"/>
</dbReference>
<evidence type="ECO:0000313" key="3">
    <source>
        <dbReference type="Proteomes" id="UP000537862"/>
    </source>
</evidence>
<evidence type="ECO:0000259" key="1">
    <source>
        <dbReference type="PROSITE" id="PS51186"/>
    </source>
</evidence>
<dbReference type="InterPro" id="IPR016181">
    <property type="entry name" value="Acyl_CoA_acyltransferase"/>
</dbReference>
<reference evidence="2 3" key="1">
    <citation type="submission" date="2020-05" db="EMBL/GenBank/DDBJ databases">
        <authorList>
            <person name="Niu N."/>
        </authorList>
    </citation>
    <scope>NUCLEOTIDE SEQUENCE [LARGE SCALE GENOMIC DNA]</scope>
    <source>
        <strain evidence="2 3">3340-03</strain>
    </source>
</reference>
<evidence type="ECO:0000313" key="2">
    <source>
        <dbReference type="EMBL" id="NOL51560.1"/>
    </source>
</evidence>
<dbReference type="PANTHER" id="PTHR13355">
    <property type="entry name" value="GLUCOSAMINE 6-PHOSPHATE N-ACETYLTRANSFERASE"/>
    <property type="match status" value="1"/>
</dbReference>
<dbReference type="EMBL" id="JABGBN010000002">
    <property type="protein sequence ID" value="NOL51560.1"/>
    <property type="molecule type" value="Genomic_DNA"/>
</dbReference>
<feature type="domain" description="N-acetyltransferase" evidence="1">
    <location>
        <begin position="6"/>
        <end position="141"/>
    </location>
</feature>
<comment type="caution">
    <text evidence="2">The sequence shown here is derived from an EMBL/GenBank/DDBJ whole genome shotgun (WGS) entry which is preliminary data.</text>
</comment>
<dbReference type="InterPro" id="IPR000182">
    <property type="entry name" value="GNAT_dom"/>
</dbReference>
<keyword evidence="3" id="KW-1185">Reference proteome</keyword>
<keyword evidence="2" id="KW-0808">Transferase</keyword>
<sequence>MSDLQLVLGDWAQLAEPASKIRFDVFVDEQKVPEEIELDEFDAVSLHAVVFDGVEPVATGRLLPDGHIGRMAVAKVARGKGVGGLVLQALIDEGKKREFKEFVLSAQTHAMGFYAKYGFVAEGDIYLDAGIEHKDMRLVCIDAKM</sequence>
<dbReference type="InterPro" id="IPR039143">
    <property type="entry name" value="GNPNAT1-like"/>
</dbReference>
<protein>
    <submittedName>
        <fullName evidence="2">GNAT family N-acetyltransferase</fullName>
    </submittedName>
</protein>
<dbReference type="Proteomes" id="UP000537862">
    <property type="component" value="Unassembled WGS sequence"/>
</dbReference>
<dbReference type="GO" id="GO:0004343">
    <property type="term" value="F:glucosamine 6-phosphate N-acetyltransferase activity"/>
    <property type="evidence" value="ECO:0007669"/>
    <property type="project" value="TreeGrafter"/>
</dbReference>
<dbReference type="PROSITE" id="PS51186">
    <property type="entry name" value="GNAT"/>
    <property type="match status" value="1"/>
</dbReference>
<gene>
    <name evidence="2" type="ORF">HKX39_05150</name>
</gene>
<organism evidence="2 3">
    <name type="scientific">Pelistega suis</name>
    <dbReference type="NCBI Taxonomy" id="1631957"/>
    <lineage>
        <taxon>Bacteria</taxon>
        <taxon>Pseudomonadati</taxon>
        <taxon>Pseudomonadota</taxon>
        <taxon>Betaproteobacteria</taxon>
        <taxon>Burkholderiales</taxon>
        <taxon>Alcaligenaceae</taxon>
        <taxon>Pelistega</taxon>
    </lineage>
</organism>
<dbReference type="AlphaFoldDB" id="A0A849P280"/>
<dbReference type="CDD" id="cd04301">
    <property type="entry name" value="NAT_SF"/>
    <property type="match status" value="1"/>
</dbReference>
<name>A0A849P280_9BURK</name>